<gene>
    <name evidence="1" type="ORF">CPB84DRAFT_1752740</name>
</gene>
<sequence length="165" mass="18827">MPRKIPIHASKRVKYFAFRGRLYRQNEDRPFFANIMIQDTAPKLKQMHSAFGDIFPRSYIYDYRVVILEGRSSHEFQISCKKTIGLEYNKVLQKLGGQWNGDIVVMRIGKKNPSNPVDMGGKDAGRADFAVKKSVKPNGWGRSPLLPKALSTENDEQMNIPVLTL</sequence>
<proteinExistence type="predicted"/>
<evidence type="ECO:0000313" key="2">
    <source>
        <dbReference type="Proteomes" id="UP000724874"/>
    </source>
</evidence>
<dbReference type="Proteomes" id="UP000724874">
    <property type="component" value="Unassembled WGS sequence"/>
</dbReference>
<comment type="caution">
    <text evidence="1">The sequence shown here is derived from an EMBL/GenBank/DDBJ whole genome shotgun (WGS) entry which is preliminary data.</text>
</comment>
<evidence type="ECO:0000313" key="1">
    <source>
        <dbReference type="EMBL" id="KAF8875211.1"/>
    </source>
</evidence>
<accession>A0A9P5TH12</accession>
<reference evidence="1" key="1">
    <citation type="submission" date="2020-11" db="EMBL/GenBank/DDBJ databases">
        <authorList>
            <consortium name="DOE Joint Genome Institute"/>
            <person name="Ahrendt S."/>
            <person name="Riley R."/>
            <person name="Andreopoulos W."/>
            <person name="LaButti K."/>
            <person name="Pangilinan J."/>
            <person name="Ruiz-duenas F.J."/>
            <person name="Barrasa J.M."/>
            <person name="Sanchez-Garcia M."/>
            <person name="Camarero S."/>
            <person name="Miyauchi S."/>
            <person name="Serrano A."/>
            <person name="Linde D."/>
            <person name="Babiker R."/>
            <person name="Drula E."/>
            <person name="Ayuso-Fernandez I."/>
            <person name="Pacheco R."/>
            <person name="Padilla G."/>
            <person name="Ferreira P."/>
            <person name="Barriuso J."/>
            <person name="Kellner H."/>
            <person name="Castanera R."/>
            <person name="Alfaro M."/>
            <person name="Ramirez L."/>
            <person name="Pisabarro A.G."/>
            <person name="Kuo A."/>
            <person name="Tritt A."/>
            <person name="Lipzen A."/>
            <person name="He G."/>
            <person name="Yan M."/>
            <person name="Ng V."/>
            <person name="Cullen D."/>
            <person name="Martin F."/>
            <person name="Rosso M.-N."/>
            <person name="Henrissat B."/>
            <person name="Hibbett D."/>
            <person name="Martinez A.T."/>
            <person name="Grigoriev I.V."/>
        </authorList>
    </citation>
    <scope>NUCLEOTIDE SEQUENCE</scope>
    <source>
        <strain evidence="1">AH 44721</strain>
    </source>
</reference>
<dbReference type="AlphaFoldDB" id="A0A9P5TH12"/>
<dbReference type="EMBL" id="JADNYJ010000200">
    <property type="protein sequence ID" value="KAF8875211.1"/>
    <property type="molecule type" value="Genomic_DNA"/>
</dbReference>
<name>A0A9P5TH12_GYMJU</name>
<protein>
    <submittedName>
        <fullName evidence="1">Uncharacterized protein</fullName>
    </submittedName>
</protein>
<dbReference type="OrthoDB" id="2916406at2759"/>
<organism evidence="1 2">
    <name type="scientific">Gymnopilus junonius</name>
    <name type="common">Spectacular rustgill mushroom</name>
    <name type="synonym">Gymnopilus spectabilis subsp. junonius</name>
    <dbReference type="NCBI Taxonomy" id="109634"/>
    <lineage>
        <taxon>Eukaryota</taxon>
        <taxon>Fungi</taxon>
        <taxon>Dikarya</taxon>
        <taxon>Basidiomycota</taxon>
        <taxon>Agaricomycotina</taxon>
        <taxon>Agaricomycetes</taxon>
        <taxon>Agaricomycetidae</taxon>
        <taxon>Agaricales</taxon>
        <taxon>Agaricineae</taxon>
        <taxon>Hymenogastraceae</taxon>
        <taxon>Gymnopilus</taxon>
    </lineage>
</organism>
<keyword evidence="2" id="KW-1185">Reference proteome</keyword>